<dbReference type="PANTHER" id="PTHR30575:SF0">
    <property type="entry name" value="XAA-ARG DIPEPTIDASE"/>
    <property type="match status" value="1"/>
</dbReference>
<dbReference type="Gene3D" id="3.40.630.10">
    <property type="entry name" value="Zn peptidases"/>
    <property type="match status" value="1"/>
</dbReference>
<dbReference type="GO" id="GO:0046657">
    <property type="term" value="P:folic acid catabolic process"/>
    <property type="evidence" value="ECO:0007669"/>
    <property type="project" value="TreeGrafter"/>
</dbReference>
<dbReference type="Proteomes" id="UP000190951">
    <property type="component" value="Chromosome"/>
</dbReference>
<dbReference type="InterPro" id="IPR052030">
    <property type="entry name" value="Peptidase_M20/M20A_hydrolases"/>
</dbReference>
<dbReference type="AlphaFoldDB" id="A0A1S8LJU7"/>
<evidence type="ECO:0000313" key="1">
    <source>
        <dbReference type="EMBL" id="URZ09876.1"/>
    </source>
</evidence>
<dbReference type="KEGG" id="crw:CROST_005840"/>
<gene>
    <name evidence="1" type="ORF">CROST_005840</name>
</gene>
<evidence type="ECO:0000313" key="2">
    <source>
        <dbReference type="Proteomes" id="UP000190951"/>
    </source>
</evidence>
<sequence length="380" mass="42174">MKQELASFLTTIDSELYSLTKYLYDNPEESFHEYKACKYITDLLKSYNFNTLTNYLDVNTAFFSQFGEGHPKICLICEYDADINYGHIYGFNAKTTISIGAALTLSKTISKIGGSVVLIGCPGELKSSLKSTMFKQGTFEDMDAILSAQPHVITAQSGTSMASLPLKLNFSSNNKMTGIASSHWNFNTALIIFNALNYLISTSKASLDINNLSFSNLVDSDPKISEMAFTLNSVSSQNISDHELKIREFFKGLCSLLNIDFELHLSDAPCTELLSSSTLSRLFSHNLKECGIINIDKPKNLSSYLSLGIISHSIPCIHPYISITENSSVRYGTNFFADETITPYAHNIIMKTIKALAFTSIDLIENNSLLFEAKNELNNK</sequence>
<dbReference type="GO" id="GO:0005737">
    <property type="term" value="C:cytoplasm"/>
    <property type="evidence" value="ECO:0007669"/>
    <property type="project" value="TreeGrafter"/>
</dbReference>
<protein>
    <submittedName>
        <fullName evidence="1">Uncharacterized protein</fullName>
    </submittedName>
</protein>
<name>A0A1S8LJU7_9CLOT</name>
<dbReference type="SUPFAM" id="SSF53187">
    <property type="entry name" value="Zn-dependent exopeptidases"/>
    <property type="match status" value="1"/>
</dbReference>
<accession>A0A1S8LJU7</accession>
<dbReference type="GO" id="GO:0016805">
    <property type="term" value="F:dipeptidase activity"/>
    <property type="evidence" value="ECO:0007669"/>
    <property type="project" value="TreeGrafter"/>
</dbReference>
<dbReference type="EMBL" id="CP096983">
    <property type="protein sequence ID" value="URZ09876.1"/>
    <property type="molecule type" value="Genomic_DNA"/>
</dbReference>
<dbReference type="STRING" id="84029.CROST_02000"/>
<proteinExistence type="predicted"/>
<keyword evidence="2" id="KW-1185">Reference proteome</keyword>
<organism evidence="1 2">
    <name type="scientific">Clostridium felsineum</name>
    <dbReference type="NCBI Taxonomy" id="36839"/>
    <lineage>
        <taxon>Bacteria</taxon>
        <taxon>Bacillati</taxon>
        <taxon>Bacillota</taxon>
        <taxon>Clostridia</taxon>
        <taxon>Eubacteriales</taxon>
        <taxon>Clostridiaceae</taxon>
        <taxon>Clostridium</taxon>
    </lineage>
</organism>
<reference evidence="1 2" key="1">
    <citation type="submission" date="2022-04" db="EMBL/GenBank/DDBJ databases">
        <title>Genome sequence of C. roseum typestrain.</title>
        <authorList>
            <person name="Poehlein A."/>
            <person name="Schoch T."/>
            <person name="Duerre P."/>
            <person name="Daniel R."/>
        </authorList>
    </citation>
    <scope>NUCLEOTIDE SEQUENCE [LARGE SCALE GENOMIC DNA]</scope>
    <source>
        <strain evidence="1 2">DSM 7320</strain>
    </source>
</reference>
<dbReference type="Gene3D" id="3.30.70.360">
    <property type="match status" value="1"/>
</dbReference>
<dbReference type="GO" id="GO:0071713">
    <property type="term" value="F:para-aminobenzoyl-glutamate hydrolase activity"/>
    <property type="evidence" value="ECO:0007669"/>
    <property type="project" value="TreeGrafter"/>
</dbReference>
<dbReference type="PANTHER" id="PTHR30575">
    <property type="entry name" value="PEPTIDASE M20"/>
    <property type="match status" value="1"/>
</dbReference>
<dbReference type="RefSeq" id="WP_077835991.1">
    <property type="nucleotide sequence ID" value="NZ_CP096983.1"/>
</dbReference>